<reference evidence="1" key="1">
    <citation type="journal article" date="2009" name="PLoS Genet.">
        <title>Sequencing, mapping, and analysis of 27,455 maize full-length cDNAs.</title>
        <authorList>
            <person name="Soderlund C."/>
            <person name="Descour A."/>
            <person name="Kudrna D."/>
            <person name="Bomhoff M."/>
            <person name="Boyd L."/>
            <person name="Currie J."/>
            <person name="Angelova A."/>
            <person name="Collura K."/>
            <person name="Wissotski M."/>
            <person name="Ashley E."/>
            <person name="Morrow D."/>
            <person name="Fernandes J."/>
            <person name="Walbot V."/>
            <person name="Yu Y."/>
        </authorList>
    </citation>
    <scope>NUCLEOTIDE SEQUENCE</scope>
    <source>
        <strain evidence="1">B73</strain>
    </source>
</reference>
<organism evidence="1">
    <name type="scientific">Zea mays</name>
    <name type="common">Maize</name>
    <dbReference type="NCBI Taxonomy" id="4577"/>
    <lineage>
        <taxon>Eukaryota</taxon>
        <taxon>Viridiplantae</taxon>
        <taxon>Streptophyta</taxon>
        <taxon>Embryophyta</taxon>
        <taxon>Tracheophyta</taxon>
        <taxon>Spermatophyta</taxon>
        <taxon>Magnoliopsida</taxon>
        <taxon>Liliopsida</taxon>
        <taxon>Poales</taxon>
        <taxon>Poaceae</taxon>
        <taxon>PACMAD clade</taxon>
        <taxon>Panicoideae</taxon>
        <taxon>Andropogonodae</taxon>
        <taxon>Andropogoneae</taxon>
        <taxon>Tripsacinae</taxon>
        <taxon>Zea</taxon>
    </lineage>
</organism>
<dbReference type="EMBL" id="CM007647">
    <property type="protein sequence ID" value="ONM04444.1"/>
    <property type="molecule type" value="Genomic_DNA"/>
</dbReference>
<name>B4FIJ4_MAIZE</name>
<dbReference type="OrthoDB" id="274752at2759"/>
<evidence type="ECO:0000313" key="2">
    <source>
        <dbReference type="EMBL" id="ONM04444.1"/>
    </source>
</evidence>
<accession>B4FIJ4</accession>
<proteinExistence type="evidence at transcript level"/>
<gene>
    <name evidence="2" type="ORF">ZEAMMB73_Zm00001d032139</name>
</gene>
<dbReference type="EMBL" id="BT036932">
    <property type="protein sequence ID" value="ACF81937.1"/>
    <property type="molecule type" value="mRNA"/>
</dbReference>
<dbReference type="KEGG" id="zma:100194399"/>
<sequence length="71" mass="8176">MFHQLQQRPVSPVNIIANLKRLVLLPNDPYAVTQARCSYGFFSSSVCLFGMWMPCLAMEEKIARSHHLRLI</sequence>
<keyword evidence="2" id="KW-0687">Ribonucleoprotein</keyword>
<protein>
    <submittedName>
        <fullName evidence="2">30S ribosomal protein S17</fullName>
    </submittedName>
</protein>
<dbReference type="AlphaFoldDB" id="B4FIJ4"/>
<dbReference type="GO" id="GO:0005840">
    <property type="term" value="C:ribosome"/>
    <property type="evidence" value="ECO:0007669"/>
    <property type="project" value="UniProtKB-KW"/>
</dbReference>
<evidence type="ECO:0000313" key="1">
    <source>
        <dbReference type="EMBL" id="ACF81937.1"/>
    </source>
</evidence>
<keyword evidence="2" id="KW-0689">Ribosomal protein</keyword>
<reference evidence="2" key="2">
    <citation type="submission" date="2015-12" db="EMBL/GenBank/DDBJ databases">
        <title>Update maize B73 reference genome by single molecule sequencing technologies.</title>
        <authorList>
            <consortium name="Maize Genome Sequencing Project"/>
            <person name="Ware D."/>
        </authorList>
    </citation>
    <scope>NUCLEOTIDE SEQUENCE [LARGE SCALE GENOMIC DNA]</scope>
    <source>
        <tissue evidence="2">Seedling</tissue>
    </source>
</reference>